<gene>
    <name evidence="1" type="ORF">MYXE_41070</name>
</gene>
<name>A0AAD1H4N6_MYCXE</name>
<dbReference type="EMBL" id="AP022314">
    <property type="protein sequence ID" value="BBU24317.1"/>
    <property type="molecule type" value="Genomic_DNA"/>
</dbReference>
<sequence>MMYVLTKVLWAPRLDLGAALVERHLGAFPILRLGVTADLCAAPVPTAPEITGPPHQAGRAPA</sequence>
<protein>
    <submittedName>
        <fullName evidence="1">Uncharacterized protein</fullName>
    </submittedName>
</protein>
<dbReference type="Proteomes" id="UP000464624">
    <property type="component" value="Chromosome"/>
</dbReference>
<proteinExistence type="predicted"/>
<dbReference type="KEGG" id="mxe:MYXE_41070"/>
<reference evidence="1 2" key="1">
    <citation type="submission" date="2019-12" db="EMBL/GenBank/DDBJ databases">
        <title>Complete genome sequence of Mycolicibacterium xenopi str. JCM15661T.</title>
        <authorList>
            <person name="Yoshida M."/>
            <person name="Fukano H."/>
            <person name="Asakura T."/>
            <person name="Hoshino Y."/>
        </authorList>
    </citation>
    <scope>NUCLEOTIDE SEQUENCE [LARGE SCALE GENOMIC DNA]</scope>
    <source>
        <strain evidence="1 2">JCM 15661T</strain>
    </source>
</reference>
<evidence type="ECO:0000313" key="1">
    <source>
        <dbReference type="EMBL" id="BBU24317.1"/>
    </source>
</evidence>
<evidence type="ECO:0000313" key="2">
    <source>
        <dbReference type="Proteomes" id="UP000464624"/>
    </source>
</evidence>
<organism evidence="1 2">
    <name type="scientific">Mycobacterium xenopi</name>
    <dbReference type="NCBI Taxonomy" id="1789"/>
    <lineage>
        <taxon>Bacteria</taxon>
        <taxon>Bacillati</taxon>
        <taxon>Actinomycetota</taxon>
        <taxon>Actinomycetes</taxon>
        <taxon>Mycobacteriales</taxon>
        <taxon>Mycobacteriaceae</taxon>
        <taxon>Mycobacterium</taxon>
    </lineage>
</organism>
<accession>A0AAD1H4N6</accession>
<dbReference type="AlphaFoldDB" id="A0AAD1H4N6"/>